<dbReference type="AlphaFoldDB" id="A0A5B8XZY3"/>
<evidence type="ECO:0000313" key="3">
    <source>
        <dbReference type="Proteomes" id="UP000321595"/>
    </source>
</evidence>
<keyword evidence="3" id="KW-1185">Reference proteome</keyword>
<gene>
    <name evidence="2" type="ORF">FRD01_18805</name>
</gene>
<dbReference type="RefSeq" id="WP_146962479.1">
    <property type="nucleotide sequence ID" value="NZ_CP042467.1"/>
</dbReference>
<keyword evidence="1" id="KW-0812">Transmembrane</keyword>
<organism evidence="2 3">
    <name type="scientific">Microvenator marinus</name>
    <dbReference type="NCBI Taxonomy" id="2600177"/>
    <lineage>
        <taxon>Bacteria</taxon>
        <taxon>Deltaproteobacteria</taxon>
        <taxon>Bradymonadales</taxon>
        <taxon>Microvenatoraceae</taxon>
        <taxon>Microvenator</taxon>
    </lineage>
</organism>
<evidence type="ECO:0000256" key="1">
    <source>
        <dbReference type="SAM" id="Phobius"/>
    </source>
</evidence>
<dbReference type="EMBL" id="CP042467">
    <property type="protein sequence ID" value="QED29246.1"/>
    <property type="molecule type" value="Genomic_DNA"/>
</dbReference>
<keyword evidence="1" id="KW-1133">Transmembrane helix</keyword>
<proteinExistence type="predicted"/>
<dbReference type="Proteomes" id="UP000321595">
    <property type="component" value="Chromosome"/>
</dbReference>
<keyword evidence="1" id="KW-0472">Membrane</keyword>
<accession>A0A5B8XZY3</accession>
<feature type="transmembrane region" description="Helical" evidence="1">
    <location>
        <begin position="38"/>
        <end position="57"/>
    </location>
</feature>
<name>A0A5B8XZY3_9DELT</name>
<feature type="transmembrane region" description="Helical" evidence="1">
    <location>
        <begin position="63"/>
        <end position="82"/>
    </location>
</feature>
<sequence length="167" mass="19090">MNTHELQTTQRREHGVLIWEDGGTKYLQLPRRPGKAGGAYLLIFLFLSVIGLYFIFVKEHVGGFLQLALGLTGLLFFSEFLFKTTLSLSSNEYVLHRQLFGKGRTWRFPATEVSHIEVYNNRGTWIAFLVLLNGKRFRVSSLLKQEQANLIANELAPSDRSLLESEE</sequence>
<evidence type="ECO:0000313" key="2">
    <source>
        <dbReference type="EMBL" id="QED29246.1"/>
    </source>
</evidence>
<dbReference type="KEGG" id="bbae:FRD01_18805"/>
<reference evidence="2 3" key="1">
    <citation type="submission" date="2019-08" db="EMBL/GenBank/DDBJ databases">
        <authorList>
            <person name="Liang Q."/>
        </authorList>
    </citation>
    <scope>NUCLEOTIDE SEQUENCE [LARGE SCALE GENOMIC DNA]</scope>
    <source>
        <strain evidence="2 3">V1718</strain>
    </source>
</reference>
<protein>
    <submittedName>
        <fullName evidence="2">Uncharacterized protein</fullName>
    </submittedName>
</protein>